<keyword evidence="5" id="KW-1185">Reference proteome</keyword>
<dbReference type="Gene3D" id="3.40.30.10">
    <property type="entry name" value="Glutaredoxin"/>
    <property type="match status" value="1"/>
</dbReference>
<proteinExistence type="inferred from homology"/>
<reference evidence="4 5" key="1">
    <citation type="submission" date="2018-06" db="EMBL/GenBank/DDBJ databases">
        <authorList>
            <consortium name="Pathogen Informatics"/>
            <person name="Doyle S."/>
        </authorList>
    </citation>
    <scope>NUCLEOTIDE SEQUENCE [LARGE SCALE GENOMIC DNA]</scope>
    <source>
        <strain evidence="4 5">NCTC13337</strain>
    </source>
</reference>
<name>A0A380N1E0_9GAMM</name>
<dbReference type="CDD" id="cd03057">
    <property type="entry name" value="GST_N_Beta"/>
    <property type="match status" value="1"/>
</dbReference>
<dbReference type="PROSITE" id="PS50404">
    <property type="entry name" value="GST_NTER"/>
    <property type="match status" value="1"/>
</dbReference>
<keyword evidence="4" id="KW-0808">Transferase</keyword>
<evidence type="ECO:0000313" key="4">
    <source>
        <dbReference type="EMBL" id="SUO97577.1"/>
    </source>
</evidence>
<dbReference type="SUPFAM" id="SSF52833">
    <property type="entry name" value="Thioredoxin-like"/>
    <property type="match status" value="1"/>
</dbReference>
<dbReference type="InterPro" id="IPR010987">
    <property type="entry name" value="Glutathione-S-Trfase_C-like"/>
</dbReference>
<dbReference type="Pfam" id="PF02798">
    <property type="entry name" value="GST_N"/>
    <property type="match status" value="1"/>
</dbReference>
<dbReference type="EC" id="2.5.1.18" evidence="4"/>
<dbReference type="InterPro" id="IPR040079">
    <property type="entry name" value="Glutathione_S-Trfase"/>
</dbReference>
<dbReference type="SFLD" id="SFLDG00358">
    <property type="entry name" value="Main_(cytGST)"/>
    <property type="match status" value="1"/>
</dbReference>
<dbReference type="Gene3D" id="1.20.1050.10">
    <property type="match status" value="1"/>
</dbReference>
<dbReference type="GO" id="GO:0004364">
    <property type="term" value="F:glutathione transferase activity"/>
    <property type="evidence" value="ECO:0007669"/>
    <property type="project" value="UniProtKB-EC"/>
</dbReference>
<dbReference type="AlphaFoldDB" id="A0A380N1E0"/>
<feature type="domain" description="GST C-terminal" evidence="3">
    <location>
        <begin position="84"/>
        <end position="203"/>
    </location>
</feature>
<accession>A0A380N1E0</accession>
<dbReference type="CDD" id="cd03188">
    <property type="entry name" value="GST_C_Beta"/>
    <property type="match status" value="1"/>
</dbReference>
<sequence length="203" mass="22937">MMKLYYLKGACSLVPHIALEWIGAGYQAEEVNRKYIKSPEYLKLNPQGSVPLLIDGDFILSQNVAILFYLDACHPEAKLFGADTIEGKARGMRWLTYANSDLHPTFGVLFHPANNLDEPTKSLLQQNARERILNLLAQANNHLAQHQTLGDELSVADIYLYVILRWCNGLSLDYSHLSNLPAFYQRIEANPHVQSVLKMQGLQ</sequence>
<feature type="domain" description="GST N-terminal" evidence="2">
    <location>
        <begin position="1"/>
        <end position="78"/>
    </location>
</feature>
<dbReference type="InterPro" id="IPR036249">
    <property type="entry name" value="Thioredoxin-like_sf"/>
</dbReference>
<dbReference type="EMBL" id="UHIC01000001">
    <property type="protein sequence ID" value="SUO97577.1"/>
    <property type="molecule type" value="Genomic_DNA"/>
</dbReference>
<comment type="similarity">
    <text evidence="1">Belongs to the GST superfamily.</text>
</comment>
<dbReference type="SUPFAM" id="SSF47616">
    <property type="entry name" value="GST C-terminal domain-like"/>
    <property type="match status" value="1"/>
</dbReference>
<evidence type="ECO:0000256" key="1">
    <source>
        <dbReference type="RuleBase" id="RU003494"/>
    </source>
</evidence>
<dbReference type="SFLD" id="SFLDG01150">
    <property type="entry name" value="Main.1:_Beta-like"/>
    <property type="match status" value="1"/>
</dbReference>
<gene>
    <name evidence="4" type="primary">gst</name>
    <name evidence="4" type="ORF">NCTC13337_02506</name>
</gene>
<protein>
    <submittedName>
        <fullName evidence="4">Glutathione S-transferase GST-4.5</fullName>
        <ecNumber evidence="4">2.5.1.18</ecNumber>
    </submittedName>
</protein>
<dbReference type="InterPro" id="IPR004045">
    <property type="entry name" value="Glutathione_S-Trfase_N"/>
</dbReference>
<evidence type="ECO:0000259" key="2">
    <source>
        <dbReference type="PROSITE" id="PS50404"/>
    </source>
</evidence>
<dbReference type="InterPro" id="IPR004046">
    <property type="entry name" value="GST_C"/>
</dbReference>
<dbReference type="Proteomes" id="UP000254601">
    <property type="component" value="Unassembled WGS sequence"/>
</dbReference>
<evidence type="ECO:0000259" key="3">
    <source>
        <dbReference type="PROSITE" id="PS50405"/>
    </source>
</evidence>
<dbReference type="Pfam" id="PF00043">
    <property type="entry name" value="GST_C"/>
    <property type="match status" value="1"/>
</dbReference>
<organism evidence="4 5">
    <name type="scientific">Suttonella ornithocola</name>
    <dbReference type="NCBI Taxonomy" id="279832"/>
    <lineage>
        <taxon>Bacteria</taxon>
        <taxon>Pseudomonadati</taxon>
        <taxon>Pseudomonadota</taxon>
        <taxon>Gammaproteobacteria</taxon>
        <taxon>Cardiobacteriales</taxon>
        <taxon>Cardiobacteriaceae</taxon>
        <taxon>Suttonella</taxon>
    </lineage>
</organism>
<dbReference type="SFLD" id="SFLDS00019">
    <property type="entry name" value="Glutathione_Transferase_(cytos"/>
    <property type="match status" value="1"/>
</dbReference>
<dbReference type="InterPro" id="IPR036282">
    <property type="entry name" value="Glutathione-S-Trfase_C_sf"/>
</dbReference>
<dbReference type="PANTHER" id="PTHR44051:SF8">
    <property type="entry name" value="GLUTATHIONE S-TRANSFERASE GSTA"/>
    <property type="match status" value="1"/>
</dbReference>
<dbReference type="PROSITE" id="PS50405">
    <property type="entry name" value="GST_CTER"/>
    <property type="match status" value="1"/>
</dbReference>
<dbReference type="PANTHER" id="PTHR44051">
    <property type="entry name" value="GLUTATHIONE S-TRANSFERASE-RELATED"/>
    <property type="match status" value="1"/>
</dbReference>
<evidence type="ECO:0000313" key="5">
    <source>
        <dbReference type="Proteomes" id="UP000254601"/>
    </source>
</evidence>